<evidence type="ECO:0000313" key="2">
    <source>
        <dbReference type="EMBL" id="MDP9892218.1"/>
    </source>
</evidence>
<feature type="compositionally biased region" description="Basic and acidic residues" evidence="1">
    <location>
        <begin position="7"/>
        <end position="21"/>
    </location>
</feature>
<dbReference type="EMBL" id="JAUSRD010000002">
    <property type="protein sequence ID" value="MDP9892218.1"/>
    <property type="molecule type" value="Genomic_DNA"/>
</dbReference>
<organism evidence="2 3">
    <name type="scientific">Variovorax boronicumulans</name>
    <dbReference type="NCBI Taxonomy" id="436515"/>
    <lineage>
        <taxon>Bacteria</taxon>
        <taxon>Pseudomonadati</taxon>
        <taxon>Pseudomonadota</taxon>
        <taxon>Betaproteobacteria</taxon>
        <taxon>Burkholderiales</taxon>
        <taxon>Comamonadaceae</taxon>
        <taxon>Variovorax</taxon>
    </lineage>
</organism>
<name>A0AAW8CWX7_9BURK</name>
<evidence type="ECO:0000313" key="3">
    <source>
        <dbReference type="Proteomes" id="UP001242045"/>
    </source>
</evidence>
<proteinExistence type="predicted"/>
<feature type="region of interest" description="Disordered" evidence="1">
    <location>
        <begin position="1"/>
        <end position="25"/>
    </location>
</feature>
<reference evidence="2" key="1">
    <citation type="submission" date="2023-07" db="EMBL/GenBank/DDBJ databases">
        <title>Sorghum-associated microbial communities from plants grown in Nebraska, USA.</title>
        <authorList>
            <person name="Schachtman D."/>
        </authorList>
    </citation>
    <scope>NUCLEOTIDE SEQUENCE</scope>
    <source>
        <strain evidence="2">DS3754</strain>
    </source>
</reference>
<evidence type="ECO:0000256" key="1">
    <source>
        <dbReference type="SAM" id="MobiDB-lite"/>
    </source>
</evidence>
<dbReference type="Proteomes" id="UP001242045">
    <property type="component" value="Unassembled WGS sequence"/>
</dbReference>
<dbReference type="AlphaFoldDB" id="A0AAW8CWX7"/>
<protein>
    <submittedName>
        <fullName evidence="2">Uncharacterized protein</fullName>
    </submittedName>
</protein>
<gene>
    <name evidence="2" type="ORF">J2W31_001321</name>
</gene>
<sequence length="47" mass="5361">MNSPAHSRMEEIVPQRSKREVNAGVPPHALLEKYALPNHHHPERDPS</sequence>
<accession>A0AAW8CWX7</accession>
<comment type="caution">
    <text evidence="2">The sequence shown here is derived from an EMBL/GenBank/DDBJ whole genome shotgun (WGS) entry which is preliminary data.</text>
</comment>